<protein>
    <submittedName>
        <fullName evidence="2">Uncharacterized protein</fullName>
    </submittedName>
</protein>
<organism evidence="2">
    <name type="scientific">Ananas comosus var. bracteatus</name>
    <name type="common">red pineapple</name>
    <dbReference type="NCBI Taxonomy" id="296719"/>
    <lineage>
        <taxon>Eukaryota</taxon>
        <taxon>Viridiplantae</taxon>
        <taxon>Streptophyta</taxon>
        <taxon>Embryophyta</taxon>
        <taxon>Tracheophyta</taxon>
        <taxon>Spermatophyta</taxon>
        <taxon>Magnoliopsida</taxon>
        <taxon>Liliopsida</taxon>
        <taxon>Poales</taxon>
        <taxon>Bromeliaceae</taxon>
        <taxon>Bromelioideae</taxon>
        <taxon>Ananas</taxon>
    </lineage>
</organism>
<accession>A0A6V7PGX7</accession>
<name>A0A6V7PGX7_ANACO</name>
<proteinExistence type="predicted"/>
<dbReference type="EMBL" id="LR862148">
    <property type="protein sequence ID" value="CAD1830119.1"/>
    <property type="molecule type" value="Genomic_DNA"/>
</dbReference>
<dbReference type="AlphaFoldDB" id="A0A6V7PGX7"/>
<feature type="compositionally biased region" description="Basic residues" evidence="1">
    <location>
        <begin position="46"/>
        <end position="61"/>
    </location>
</feature>
<feature type="region of interest" description="Disordered" evidence="1">
    <location>
        <begin position="20"/>
        <end position="89"/>
    </location>
</feature>
<evidence type="ECO:0000313" key="2">
    <source>
        <dbReference type="EMBL" id="CAD1830119.1"/>
    </source>
</evidence>
<gene>
    <name evidence="2" type="ORF">CB5_LOCUS13330</name>
</gene>
<sequence length="471" mass="48918">MLRGCGRALRVLRERGLAAARGCGPAGSGTSGVGERRRLGEGAARASRRGHLVSGRPRRGCGPRERAGRLARANGREQGQAGERCWAPAGGREPARAIAARKGDPSWRERADGGLEDLSVRVSELLNLLFLDALRCRGKASPYASPLLHDPVVDFLAVEDSGTAPPELIETLHQSVSSAPSTKVGNEAPTGGLCTGGATKTSSWGVAAGAASEELGTGDGALGATSTTGAGGVGAESPWKLPPAAIVGPPDASSAPPVGAPPRSAVGRLRLLSDQISEGRKLAPQLTDLAGSGGSGGLDLLEVCRIVRPGRFGASNRIGQQIAAIVPEGYLTTPAPYKYLIYVPFELFSPILHRDPLSCILISPNYSICIKVPQLQDFKVQILQFPSDDFQYFGSGILDLRHLLHYYSLDLRPSSPDLGVISAHECHSGGGLCGFALMSFVQVGLALHGPFKSSPSTAAVADLDHGKGVAS</sequence>
<evidence type="ECO:0000256" key="1">
    <source>
        <dbReference type="SAM" id="MobiDB-lite"/>
    </source>
</evidence>
<reference evidence="2" key="1">
    <citation type="submission" date="2020-07" db="EMBL/GenBank/DDBJ databases">
        <authorList>
            <person name="Lin J."/>
        </authorList>
    </citation>
    <scope>NUCLEOTIDE SEQUENCE</scope>
</reference>